<reference evidence="2" key="1">
    <citation type="journal article" date="2021" name="Environ. Microbiol.">
        <title>New insights into the diversity and evolution of the archaeal mobilome from three complete genomes of Saccharolobus shibatae.</title>
        <authorList>
            <person name="Medvedeva S."/>
            <person name="Brandt D."/>
            <person name="Cvirkaite-Krupovic V."/>
            <person name="Liu Y."/>
            <person name="Severinov K."/>
            <person name="Ishino S."/>
            <person name="Ishino Y."/>
            <person name="Prangishvili D."/>
            <person name="Kalinowski J."/>
            <person name="Krupovic M."/>
        </authorList>
    </citation>
    <scope>NUCLEOTIDE SEQUENCE</scope>
    <source>
        <strain evidence="2">BEU9</strain>
    </source>
</reference>
<dbReference type="Pfam" id="PF14947">
    <property type="entry name" value="HTH_45"/>
    <property type="match status" value="1"/>
</dbReference>
<protein>
    <recommendedName>
        <fullName evidence="1">ArnR1-like winged helix-turn-helix domain-containing protein</fullName>
    </recommendedName>
</protein>
<sequence length="99" mass="11835">MALKFNKRKRNQFDIIYDILCAVSNGPVLKTRLIYKANVNYLVAEKYISYMEESGLIKKDDRFYYITAKGREIHKLLDEYKKRAEELKRILETLNKEIP</sequence>
<dbReference type="InterPro" id="IPR038723">
    <property type="entry name" value="ArnR1-like_HTH"/>
</dbReference>
<gene>
    <name evidence="2" type="ORF">J5U21_00658</name>
</gene>
<name>A0A8F5BT74_9CREN</name>
<dbReference type="RefSeq" id="WP_218261133.1">
    <property type="nucleotide sequence ID" value="NZ_CP077715.1"/>
</dbReference>
<dbReference type="GeneID" id="65559191"/>
<evidence type="ECO:0000313" key="2">
    <source>
        <dbReference type="EMBL" id="QXJ31009.1"/>
    </source>
</evidence>
<organism evidence="2 3">
    <name type="scientific">Saccharolobus shibatae</name>
    <dbReference type="NCBI Taxonomy" id="2286"/>
    <lineage>
        <taxon>Archaea</taxon>
        <taxon>Thermoproteota</taxon>
        <taxon>Thermoprotei</taxon>
        <taxon>Sulfolobales</taxon>
        <taxon>Sulfolobaceae</taxon>
        <taxon>Saccharolobus</taxon>
    </lineage>
</organism>
<feature type="domain" description="ArnR1-like winged helix-turn-helix" evidence="1">
    <location>
        <begin position="9"/>
        <end position="83"/>
    </location>
</feature>
<accession>A0A8F5BT74</accession>
<proteinExistence type="predicted"/>
<dbReference type="AlphaFoldDB" id="A0A8F5BT74"/>
<dbReference type="Proteomes" id="UP000693941">
    <property type="component" value="Chromosome"/>
</dbReference>
<evidence type="ECO:0000259" key="1">
    <source>
        <dbReference type="Pfam" id="PF14947"/>
    </source>
</evidence>
<dbReference type="EMBL" id="CP077715">
    <property type="protein sequence ID" value="QXJ31009.1"/>
    <property type="molecule type" value="Genomic_DNA"/>
</dbReference>
<evidence type="ECO:0000313" key="3">
    <source>
        <dbReference type="Proteomes" id="UP000693941"/>
    </source>
</evidence>